<evidence type="ECO:0000256" key="4">
    <source>
        <dbReference type="ARBA" id="ARBA00022801"/>
    </source>
</evidence>
<evidence type="ECO:0000256" key="9">
    <source>
        <dbReference type="ARBA" id="ARBA00023204"/>
    </source>
</evidence>
<keyword evidence="6" id="KW-0269">Exonuclease</keyword>
<evidence type="ECO:0000256" key="7">
    <source>
        <dbReference type="ARBA" id="ARBA00022840"/>
    </source>
</evidence>
<keyword evidence="10" id="KW-0413">Isomerase</keyword>
<evidence type="ECO:0000313" key="17">
    <source>
        <dbReference type="EMBL" id="AFZ37811.1"/>
    </source>
</evidence>
<keyword evidence="1" id="KW-0540">Nuclease</keyword>
<dbReference type="GO" id="GO:0000725">
    <property type="term" value="P:recombinational repair"/>
    <property type="evidence" value="ECO:0007669"/>
    <property type="project" value="TreeGrafter"/>
</dbReference>
<dbReference type="PROSITE" id="PS51217">
    <property type="entry name" value="UVRD_HELICASE_CTER"/>
    <property type="match status" value="1"/>
</dbReference>
<keyword evidence="2 14" id="KW-0547">Nucleotide-binding</keyword>
<dbReference type="GO" id="GO:0003677">
    <property type="term" value="F:DNA binding"/>
    <property type="evidence" value="ECO:0007669"/>
    <property type="project" value="UniProtKB-KW"/>
</dbReference>
<comment type="catalytic activity">
    <reaction evidence="11">
        <text>Couples ATP hydrolysis with the unwinding of duplex DNA by translocating in the 3'-5' direction.</text>
        <dbReference type="EC" id="5.6.2.4"/>
    </reaction>
</comment>
<accession>K9Y099</accession>
<dbReference type="PROSITE" id="PS51198">
    <property type="entry name" value="UVRD_HELICASE_ATP_BIND"/>
    <property type="match status" value="1"/>
</dbReference>
<dbReference type="SUPFAM" id="SSF52540">
    <property type="entry name" value="P-loop containing nucleoside triphosphate hydrolases"/>
    <property type="match status" value="1"/>
</dbReference>
<dbReference type="GO" id="GO:0043138">
    <property type="term" value="F:3'-5' DNA helicase activity"/>
    <property type="evidence" value="ECO:0007669"/>
    <property type="project" value="UniProtKB-EC"/>
</dbReference>
<sequence length="1070" mass="121202">MANNYLTPNQQLAAYLPTSVVVTAGAGTGKTHMLAERYLYYLKEKNLSPLEIVAVTFTEKAAKELRSRIRILISQQLPQRTDILAELEAATISTIHALASRICEEHPSVAGIPADFTVIDDLEGKIWLDEALESALIRLPPQVYQLIPFSLMSKVMSGLWTDPYTATKALQQGIQDGNTLIRYARREGLKKLVNDSIWTKTWSILSQYQGQVGDKLEIIRQDTLVAMTELEDEENVDNAIAFLTGIKLSVGSKKSWQDDGFRVVKEALTSLRELVKKTIQTGLITLTLTEADEQLKQLLPALTEAYQDITNYLGKLKWQARLLTFSDLEIYALKALRDLQVQKYYRQRWQVFLVDEFQDTNPTQAELLQTLTKTAQLTIVGDVKQSIYGFRRADLRVFKQFKQKILNNNGREVILSQSFRTHQPLLKQINQIFAPLLGDLHQELRSDRFLEAEEKRGEEEKYIQVFAVEKHPDSSKSQRLRVEAYHLAQKIKQMLAEKIPVYDKQTQQLRPIQPRDIAILTRTWSPLQYYEEALAAAGIPVAPSGGGNLLVTREAKDTWALLRFLVEPQDNIALIAVLRSPFFAISDRILFQLGISKESKIDWWETIASASLPELEHPVKVLSQLLQLRYQEAPSRLIQIADRLTGYTAVIANLSGAARRMADWQGFRELITELEQGTNDLFGVVRRLKRLYDSESEIARPALDVGNAVSLMTIFAAKGLEWSVVAIADLSRERPNISQPIYFDSYWGVVWQWELAGETQTPALYTYLKFLQQQREEQEALRVLYVALTRARDYLFLSATEPDQGDLSRLKPGLDVANLQIETVSFTGEAALPPLPPVQTFHVTSLPPLLIDSVGSGIFELPVTALSEFNRCPLRFQYRFLEGHPGIGEGIAYASQVGTLVHKALEYDIFEVEKLMAFADPSWSQAAAAEAIALASRFWQHPQYQSFYTTAIAKEAKITLQIQQITFTGVIDLVGENWILDYKSDRDINPQDHRFQLWAYAQALKSQQAHIAYLRHDYVHSFSQTKLTAITEEIESLVKKINAGNYIANSSSANCQICPYCAFCDFAHLD</sequence>
<dbReference type="GO" id="GO:0033202">
    <property type="term" value="C:DNA helicase complex"/>
    <property type="evidence" value="ECO:0007669"/>
    <property type="project" value="TreeGrafter"/>
</dbReference>
<keyword evidence="4 14" id="KW-0378">Hydrolase</keyword>
<dbReference type="Pfam" id="PF00580">
    <property type="entry name" value="UvrD-helicase"/>
    <property type="match status" value="1"/>
</dbReference>
<dbReference type="Proteomes" id="UP000010473">
    <property type="component" value="Chromosome"/>
</dbReference>
<dbReference type="InterPro" id="IPR027417">
    <property type="entry name" value="P-loop_NTPase"/>
</dbReference>
<evidence type="ECO:0000313" key="18">
    <source>
        <dbReference type="Proteomes" id="UP000010473"/>
    </source>
</evidence>
<proteinExistence type="predicted"/>
<organism evidence="17 18">
    <name type="scientific">Stanieria cyanosphaera (strain ATCC 29371 / PCC 7437)</name>
    <dbReference type="NCBI Taxonomy" id="111780"/>
    <lineage>
        <taxon>Bacteria</taxon>
        <taxon>Bacillati</taxon>
        <taxon>Cyanobacteriota</taxon>
        <taxon>Cyanophyceae</taxon>
        <taxon>Pleurocapsales</taxon>
        <taxon>Dermocarpellaceae</taxon>
        <taxon>Stanieria</taxon>
    </lineage>
</organism>
<evidence type="ECO:0000259" key="16">
    <source>
        <dbReference type="PROSITE" id="PS51217"/>
    </source>
</evidence>
<evidence type="ECO:0000256" key="5">
    <source>
        <dbReference type="ARBA" id="ARBA00022806"/>
    </source>
</evidence>
<evidence type="ECO:0000256" key="6">
    <source>
        <dbReference type="ARBA" id="ARBA00022839"/>
    </source>
</evidence>
<dbReference type="STRING" id="111780.Sta7437_4342"/>
<dbReference type="Gene3D" id="3.90.320.10">
    <property type="match status" value="1"/>
</dbReference>
<dbReference type="PANTHER" id="PTHR11070">
    <property type="entry name" value="UVRD / RECB / PCRA DNA HELICASE FAMILY MEMBER"/>
    <property type="match status" value="1"/>
</dbReference>
<dbReference type="GO" id="GO:0005524">
    <property type="term" value="F:ATP binding"/>
    <property type="evidence" value="ECO:0007669"/>
    <property type="project" value="UniProtKB-UniRule"/>
</dbReference>
<dbReference type="eggNOG" id="COG1074">
    <property type="taxonomic scope" value="Bacteria"/>
</dbReference>
<reference evidence="18" key="1">
    <citation type="journal article" date="2013" name="Proc. Natl. Acad. Sci. U.S.A.">
        <title>Improving the coverage of the cyanobacterial phylum using diversity-driven genome sequencing.</title>
        <authorList>
            <person name="Shih P.M."/>
            <person name="Wu D."/>
            <person name="Latifi A."/>
            <person name="Axen S.D."/>
            <person name="Fewer D.P."/>
            <person name="Talla E."/>
            <person name="Calteau A."/>
            <person name="Cai F."/>
            <person name="Tandeau de Marsac N."/>
            <person name="Rippka R."/>
            <person name="Herdman M."/>
            <person name="Sivonen K."/>
            <person name="Coursin T."/>
            <person name="Laurent T."/>
            <person name="Goodwin L."/>
            <person name="Nolan M."/>
            <person name="Davenport K.W."/>
            <person name="Han C.S."/>
            <person name="Rubin E.M."/>
            <person name="Eisen J.A."/>
            <person name="Woyke T."/>
            <person name="Gugger M."/>
            <person name="Kerfeld C.A."/>
        </authorList>
    </citation>
    <scope>NUCLEOTIDE SEQUENCE [LARGE SCALE GENOMIC DNA]</scope>
    <source>
        <strain evidence="18">ATCC 29371 / PCC 7437</strain>
    </source>
</reference>
<evidence type="ECO:0000256" key="3">
    <source>
        <dbReference type="ARBA" id="ARBA00022763"/>
    </source>
</evidence>
<dbReference type="InterPro" id="IPR000212">
    <property type="entry name" value="DNA_helicase_UvrD/REP"/>
</dbReference>
<dbReference type="EMBL" id="CP003653">
    <property type="protein sequence ID" value="AFZ37811.1"/>
    <property type="molecule type" value="Genomic_DNA"/>
</dbReference>
<evidence type="ECO:0000256" key="11">
    <source>
        <dbReference type="ARBA" id="ARBA00034617"/>
    </source>
</evidence>
<evidence type="ECO:0000256" key="14">
    <source>
        <dbReference type="PROSITE-ProRule" id="PRU00560"/>
    </source>
</evidence>
<dbReference type="KEGG" id="scs:Sta7437_4342"/>
<dbReference type="OrthoDB" id="9810135at2"/>
<keyword evidence="7 14" id="KW-0067">ATP-binding</keyword>
<keyword evidence="18" id="KW-1185">Reference proteome</keyword>
<dbReference type="GO" id="GO:0004527">
    <property type="term" value="F:exonuclease activity"/>
    <property type="evidence" value="ECO:0007669"/>
    <property type="project" value="UniProtKB-KW"/>
</dbReference>
<dbReference type="Gene3D" id="1.10.486.10">
    <property type="entry name" value="PCRA, domain 4"/>
    <property type="match status" value="1"/>
</dbReference>
<feature type="domain" description="UvrD-like helicase ATP-binding" evidence="15">
    <location>
        <begin position="3"/>
        <end position="422"/>
    </location>
</feature>
<keyword evidence="3" id="KW-0227">DNA damage</keyword>
<dbReference type="InterPro" id="IPR038726">
    <property type="entry name" value="PDDEXK_AddAB-type"/>
</dbReference>
<keyword evidence="9" id="KW-0234">DNA repair</keyword>
<dbReference type="HOGENOM" id="CLU_001114_1_0_3"/>
<evidence type="ECO:0000256" key="13">
    <source>
        <dbReference type="ARBA" id="ARBA00048988"/>
    </source>
</evidence>
<dbReference type="GO" id="GO:0005829">
    <property type="term" value="C:cytosol"/>
    <property type="evidence" value="ECO:0007669"/>
    <property type="project" value="TreeGrafter"/>
</dbReference>
<dbReference type="SUPFAM" id="SSF52980">
    <property type="entry name" value="Restriction endonuclease-like"/>
    <property type="match status" value="1"/>
</dbReference>
<evidence type="ECO:0000259" key="15">
    <source>
        <dbReference type="PROSITE" id="PS51198"/>
    </source>
</evidence>
<dbReference type="Gene3D" id="3.40.50.300">
    <property type="entry name" value="P-loop containing nucleotide triphosphate hydrolases"/>
    <property type="match status" value="4"/>
</dbReference>
<evidence type="ECO:0000256" key="1">
    <source>
        <dbReference type="ARBA" id="ARBA00022722"/>
    </source>
</evidence>
<comment type="catalytic activity">
    <reaction evidence="13">
        <text>ATP + H2O = ADP + phosphate + H(+)</text>
        <dbReference type="Rhea" id="RHEA:13065"/>
        <dbReference type="ChEBI" id="CHEBI:15377"/>
        <dbReference type="ChEBI" id="CHEBI:15378"/>
        <dbReference type="ChEBI" id="CHEBI:30616"/>
        <dbReference type="ChEBI" id="CHEBI:43474"/>
        <dbReference type="ChEBI" id="CHEBI:456216"/>
        <dbReference type="EC" id="5.6.2.4"/>
    </reaction>
</comment>
<dbReference type="PANTHER" id="PTHR11070:SF48">
    <property type="entry name" value="ATP-DEPENDENT HELICASE_NUCLEASE SUBUNIT A"/>
    <property type="match status" value="1"/>
</dbReference>
<dbReference type="AlphaFoldDB" id="K9Y099"/>
<protein>
    <recommendedName>
        <fullName evidence="12">DNA 3'-5' helicase</fullName>
        <ecNumber evidence="12">5.6.2.4</ecNumber>
    </recommendedName>
</protein>
<feature type="domain" description="UvrD-like helicase C-terminal" evidence="16">
    <location>
        <begin position="423"/>
        <end position="719"/>
    </location>
</feature>
<dbReference type="Pfam" id="PF12705">
    <property type="entry name" value="PDDEXK_1"/>
    <property type="match status" value="1"/>
</dbReference>
<evidence type="ECO:0000256" key="12">
    <source>
        <dbReference type="ARBA" id="ARBA00034808"/>
    </source>
</evidence>
<dbReference type="InterPro" id="IPR014017">
    <property type="entry name" value="DNA_helicase_UvrD-like_C"/>
</dbReference>
<feature type="binding site" evidence="14">
    <location>
        <begin position="24"/>
        <end position="31"/>
    </location>
    <ligand>
        <name>ATP</name>
        <dbReference type="ChEBI" id="CHEBI:30616"/>
    </ligand>
</feature>
<dbReference type="InterPro" id="IPR011335">
    <property type="entry name" value="Restrct_endonuc-II-like"/>
</dbReference>
<gene>
    <name evidence="17" type="ordered locus">Sta7437_4342</name>
</gene>
<dbReference type="InterPro" id="IPR014016">
    <property type="entry name" value="UvrD-like_ATP-bd"/>
</dbReference>
<dbReference type="Pfam" id="PF13361">
    <property type="entry name" value="UvrD_C"/>
    <property type="match status" value="1"/>
</dbReference>
<dbReference type="RefSeq" id="WP_015195465.1">
    <property type="nucleotide sequence ID" value="NC_019748.1"/>
</dbReference>
<evidence type="ECO:0000256" key="8">
    <source>
        <dbReference type="ARBA" id="ARBA00023125"/>
    </source>
</evidence>
<dbReference type="PATRIC" id="fig|111780.3.peg.4496"/>
<evidence type="ECO:0000256" key="2">
    <source>
        <dbReference type="ARBA" id="ARBA00022741"/>
    </source>
</evidence>
<dbReference type="EC" id="5.6.2.4" evidence="12"/>
<keyword evidence="8" id="KW-0238">DNA-binding</keyword>
<dbReference type="InterPro" id="IPR011604">
    <property type="entry name" value="PDDEXK-like_dom_sf"/>
</dbReference>
<evidence type="ECO:0000256" key="10">
    <source>
        <dbReference type="ARBA" id="ARBA00023235"/>
    </source>
</evidence>
<keyword evidence="5 14" id="KW-0347">Helicase</keyword>
<name>K9Y099_STAC7</name>